<evidence type="ECO:0000313" key="2">
    <source>
        <dbReference type="Proteomes" id="UP000829398"/>
    </source>
</evidence>
<comment type="caution">
    <text evidence="1">The sequence shown here is derived from an EMBL/GenBank/DDBJ whole genome shotgun (WGS) entry which is preliminary data.</text>
</comment>
<reference evidence="2" key="1">
    <citation type="journal article" date="2023" name="Hortic. Res.">
        <title>A chromosome-level phased genome enabling allele-level studies in sweet orange: a case study on citrus Huanglongbing tolerance.</title>
        <authorList>
            <person name="Wu B."/>
            <person name="Yu Q."/>
            <person name="Deng Z."/>
            <person name="Duan Y."/>
            <person name="Luo F."/>
            <person name="Gmitter F. Jr."/>
        </authorList>
    </citation>
    <scope>NUCLEOTIDE SEQUENCE [LARGE SCALE GENOMIC DNA]</scope>
    <source>
        <strain evidence="2">cv. Valencia</strain>
    </source>
</reference>
<protein>
    <submittedName>
        <fullName evidence="1">Uncharacterized protein</fullName>
    </submittedName>
</protein>
<sequence>MPHQTASHPGMPHDEELCKSEIQALMDLKLIRPSKSHWASPAFYVNKHSEQIRGKKRLVIDYRKLNDCLQDIRYPIPRRTHLLKRIAGAKVFSKFDMKSGFWQIGIKEEDRHKTAFVVPHGHYEWNVMPFGLKNAPSEFQNRMDEVYKSILEFCLIYIDDALIFSNSEEEHAEHLSQFKALTYKHGLALSEPKMKIGLDEIPDKGQLILQTDASDHYWGALLIEESEGNRRVCGYKSGQFNDAQSHYPSSKKEVLAVTKGIKKFQFFLSLTPFVIETDYKYLLGLIRRKEGEIPDPQLARWSESLSRFKFEVRHIKGESNTVADFLSRPITMITRRSLPRRWEEGSSSAHENRAHFLKDLNTFIAWLPSEVQEDIFEKIISHRRDPEDQALTWRVWQLMAMQEHRPANNKKCQRAFDPHPNPDQMRETIFKVGCTFHYVIDENSNWGHYVICDITPQAYYITWYWLNIYPVAILFEPNLIHTSRRYGKGRWFDRMFAPIFEDVLTLKLINGYHITHSTIVIVKLTDIWGRYKEPFIQVVQHDHSHEEIDSMWTGCWNARQALVEVYGTVPMYNTHSPVSPQVCSTPDLYYREEIRNLKLHGDEDEAADMQHKYNDYLSRHGRPQDITYLDTPDIDRWRNELEDMANWLDLQEWPQPELNPQPDPIWPNIGEDMDAASEERWNHRSGRSTPTSGNSGL</sequence>
<evidence type="ECO:0000313" key="1">
    <source>
        <dbReference type="EMBL" id="KAH9752442.1"/>
    </source>
</evidence>
<keyword evidence="2" id="KW-1185">Reference proteome</keyword>
<dbReference type="EMBL" id="CM039174">
    <property type="protein sequence ID" value="KAH9752442.1"/>
    <property type="molecule type" value="Genomic_DNA"/>
</dbReference>
<proteinExistence type="predicted"/>
<dbReference type="Proteomes" id="UP000829398">
    <property type="component" value="Chromosome 5"/>
</dbReference>
<name>A0ACB8KDH0_CITSI</name>
<organism evidence="1 2">
    <name type="scientific">Citrus sinensis</name>
    <name type="common">Sweet orange</name>
    <name type="synonym">Citrus aurantium var. sinensis</name>
    <dbReference type="NCBI Taxonomy" id="2711"/>
    <lineage>
        <taxon>Eukaryota</taxon>
        <taxon>Viridiplantae</taxon>
        <taxon>Streptophyta</taxon>
        <taxon>Embryophyta</taxon>
        <taxon>Tracheophyta</taxon>
        <taxon>Spermatophyta</taxon>
        <taxon>Magnoliopsida</taxon>
        <taxon>eudicotyledons</taxon>
        <taxon>Gunneridae</taxon>
        <taxon>Pentapetalae</taxon>
        <taxon>rosids</taxon>
        <taxon>malvids</taxon>
        <taxon>Sapindales</taxon>
        <taxon>Rutaceae</taxon>
        <taxon>Aurantioideae</taxon>
        <taxon>Citrus</taxon>
    </lineage>
</organism>
<accession>A0ACB8KDH0</accession>
<gene>
    <name evidence="1" type="ORF">KPL71_014681</name>
</gene>